<sequence>MYQYPHHIGDFNTKTRHLSRLERAIYRDMRDMYFDTEQPLDGSDISRLARRLLCQSEEEIAAMQFVLSEFFELQEDGSYSNSDCDAVIAAYRAQAAERSEVKSNEAARQQRSRARRSAIFSALRTLGVTPKATTTMDILLALCRQHGVTVTDDGAHVTRHGDTAQGGESVTGNVTQPPVTCHGHVTGNHNLNHNPNTPQPPSGGASGGLALATAMGVFFPEQRRTRLAEVAELIGELVAGGKVTGEDLLAAAERQQGLLAADDGKRCPSMLRWLREQRWMDVVCQPAAGAGPAGWDATRGGVEAMAAKLGLPDYDAWVDGRTATGAPRQFSVYEEQVRQALAARSSGVVA</sequence>
<gene>
    <name evidence="1" type="ORF">ACFSW6_16540</name>
</gene>
<dbReference type="RefSeq" id="WP_066482167.1">
    <property type="nucleotide sequence ID" value="NZ_BCNT01000017.1"/>
</dbReference>
<protein>
    <submittedName>
        <fullName evidence="1">YdaU family protein</fullName>
    </submittedName>
</protein>
<dbReference type="EMBL" id="JBHUMV010000007">
    <property type="protein sequence ID" value="MFD2755684.1"/>
    <property type="molecule type" value="Genomic_DNA"/>
</dbReference>
<dbReference type="Proteomes" id="UP001597463">
    <property type="component" value="Unassembled WGS sequence"/>
</dbReference>
<dbReference type="InterPro" id="IPR010781">
    <property type="entry name" value="DUF1376"/>
</dbReference>
<accession>A0ABW5UQN8</accession>
<evidence type="ECO:0000313" key="2">
    <source>
        <dbReference type="Proteomes" id="UP001597463"/>
    </source>
</evidence>
<name>A0ABW5UQN8_9BURK</name>
<comment type="caution">
    <text evidence="1">The sequence shown here is derived from an EMBL/GenBank/DDBJ whole genome shotgun (WGS) entry which is preliminary data.</text>
</comment>
<organism evidence="1 2">
    <name type="scientific">Comamonas terrae</name>
    <dbReference type="NCBI Taxonomy" id="673548"/>
    <lineage>
        <taxon>Bacteria</taxon>
        <taxon>Pseudomonadati</taxon>
        <taxon>Pseudomonadota</taxon>
        <taxon>Betaproteobacteria</taxon>
        <taxon>Burkholderiales</taxon>
        <taxon>Comamonadaceae</taxon>
        <taxon>Comamonas</taxon>
    </lineage>
</organism>
<proteinExistence type="predicted"/>
<evidence type="ECO:0000313" key="1">
    <source>
        <dbReference type="EMBL" id="MFD2755684.1"/>
    </source>
</evidence>
<keyword evidence="2" id="KW-1185">Reference proteome</keyword>
<reference evidence="2" key="1">
    <citation type="journal article" date="2019" name="Int. J. Syst. Evol. Microbiol.">
        <title>The Global Catalogue of Microorganisms (GCM) 10K type strain sequencing project: providing services to taxonomists for standard genome sequencing and annotation.</title>
        <authorList>
            <consortium name="The Broad Institute Genomics Platform"/>
            <consortium name="The Broad Institute Genome Sequencing Center for Infectious Disease"/>
            <person name="Wu L."/>
            <person name="Ma J."/>
        </authorList>
    </citation>
    <scope>NUCLEOTIDE SEQUENCE [LARGE SCALE GENOMIC DNA]</scope>
    <source>
        <strain evidence="2">TISTR 1906</strain>
    </source>
</reference>
<dbReference type="Pfam" id="PF07120">
    <property type="entry name" value="DUF1376"/>
    <property type="match status" value="1"/>
</dbReference>